<evidence type="ECO:0000259" key="14">
    <source>
        <dbReference type="PROSITE" id="PS51103"/>
    </source>
</evidence>
<evidence type="ECO:0000256" key="7">
    <source>
        <dbReference type="ARBA" id="ARBA00022692"/>
    </source>
</evidence>
<keyword evidence="2" id="KW-0813">Transport</keyword>
<feature type="transmembrane region" description="Helical" evidence="12">
    <location>
        <begin position="21"/>
        <end position="39"/>
    </location>
</feature>
<feature type="transmembrane region" description="Helical" evidence="12">
    <location>
        <begin position="93"/>
        <end position="115"/>
    </location>
</feature>
<keyword evidence="5" id="KW-0808">Transferase</keyword>
<feature type="transmembrane region" description="Helical" evidence="12">
    <location>
        <begin position="394"/>
        <end position="416"/>
    </location>
</feature>
<dbReference type="Proteomes" id="UP000642284">
    <property type="component" value="Unassembled WGS sequence"/>
</dbReference>
<dbReference type="InterPro" id="IPR050429">
    <property type="entry name" value="PTS_Glucose_EIICBA"/>
</dbReference>
<keyword evidence="9 12" id="KW-1133">Transmembrane helix</keyword>
<evidence type="ECO:0000256" key="10">
    <source>
        <dbReference type="ARBA" id="ARBA00023136"/>
    </source>
</evidence>
<dbReference type="InterPro" id="IPR003352">
    <property type="entry name" value="PTS_EIIC"/>
</dbReference>
<accession>A0ABR7SJ76</accession>
<feature type="domain" description="PTS EIIC type-1" evidence="14">
    <location>
        <begin position="6"/>
        <end position="428"/>
    </location>
</feature>
<keyword evidence="3" id="KW-1003">Cell membrane</keyword>
<reference evidence="15 16" key="1">
    <citation type="submission" date="2020-08" db="EMBL/GenBank/DDBJ databases">
        <title>Genemic of Streptomyces polyaspartic.</title>
        <authorList>
            <person name="Liu W."/>
        </authorList>
    </citation>
    <scope>NUCLEOTIDE SEQUENCE [LARGE SCALE GENOMIC DNA]</scope>
    <source>
        <strain evidence="15 16">TRM66268-LWL</strain>
    </source>
</reference>
<keyword evidence="10 12" id="KW-0472">Membrane</keyword>
<protein>
    <submittedName>
        <fullName evidence="15">PTS maltose transporter subunit IICB</fullName>
    </submittedName>
</protein>
<evidence type="ECO:0000256" key="1">
    <source>
        <dbReference type="ARBA" id="ARBA00004651"/>
    </source>
</evidence>
<keyword evidence="16" id="KW-1185">Reference proteome</keyword>
<dbReference type="PROSITE" id="PS51103">
    <property type="entry name" value="PTS_EIIC_TYPE_1"/>
    <property type="match status" value="1"/>
</dbReference>
<feature type="transmembrane region" description="Helical" evidence="12">
    <location>
        <begin position="59"/>
        <end position="81"/>
    </location>
</feature>
<comment type="subcellular location">
    <subcellularLocation>
        <location evidence="1">Cell membrane</location>
        <topology evidence="1">Multi-pass membrane protein</topology>
    </subcellularLocation>
</comment>
<keyword evidence="6" id="KW-0598">Phosphotransferase system</keyword>
<dbReference type="Gene3D" id="3.30.1360.60">
    <property type="entry name" value="Glucose permease domain IIB"/>
    <property type="match status" value="1"/>
</dbReference>
<dbReference type="Pfam" id="PF02378">
    <property type="entry name" value="PTS_EIIC"/>
    <property type="match status" value="1"/>
</dbReference>
<dbReference type="NCBIfam" id="TIGR00826">
    <property type="entry name" value="EIIB_glc"/>
    <property type="match status" value="1"/>
</dbReference>
<dbReference type="RefSeq" id="WP_187814955.1">
    <property type="nucleotide sequence ID" value="NZ_JACTVJ010000007.1"/>
</dbReference>
<keyword evidence="4" id="KW-0762">Sugar transport</keyword>
<evidence type="ECO:0000256" key="9">
    <source>
        <dbReference type="ARBA" id="ARBA00022989"/>
    </source>
</evidence>
<evidence type="ECO:0000256" key="6">
    <source>
        <dbReference type="ARBA" id="ARBA00022683"/>
    </source>
</evidence>
<dbReference type="InterPro" id="IPR001996">
    <property type="entry name" value="PTS_IIB_1"/>
</dbReference>
<gene>
    <name evidence="15" type="primary">malX</name>
    <name evidence="15" type="ORF">H9Y04_18425</name>
</gene>
<dbReference type="InterPro" id="IPR036878">
    <property type="entry name" value="Glu_permease_IIB"/>
</dbReference>
<evidence type="ECO:0000256" key="8">
    <source>
        <dbReference type="ARBA" id="ARBA00022777"/>
    </source>
</evidence>
<evidence type="ECO:0000256" key="3">
    <source>
        <dbReference type="ARBA" id="ARBA00022475"/>
    </source>
</evidence>
<comment type="caution">
    <text evidence="15">The sequence shown here is derived from an EMBL/GenBank/DDBJ whole genome shotgun (WGS) entry which is preliminary data.</text>
</comment>
<evidence type="ECO:0000256" key="12">
    <source>
        <dbReference type="SAM" id="Phobius"/>
    </source>
</evidence>
<feature type="transmembrane region" description="Helical" evidence="12">
    <location>
        <begin position="321"/>
        <end position="345"/>
    </location>
</feature>
<feature type="transmembrane region" description="Helical" evidence="12">
    <location>
        <begin position="169"/>
        <end position="194"/>
    </location>
</feature>
<feature type="transmembrane region" description="Helical" evidence="12">
    <location>
        <begin position="351"/>
        <end position="373"/>
    </location>
</feature>
<evidence type="ECO:0000256" key="11">
    <source>
        <dbReference type="PROSITE-ProRule" id="PRU00421"/>
    </source>
</evidence>
<feature type="transmembrane region" description="Helical" evidence="12">
    <location>
        <begin position="292"/>
        <end position="309"/>
    </location>
</feature>
<proteinExistence type="predicted"/>
<keyword evidence="7 12" id="KW-0812">Transmembrane</keyword>
<organism evidence="15 16">
    <name type="scientific">Streptomyces polyasparticus</name>
    <dbReference type="NCBI Taxonomy" id="2767826"/>
    <lineage>
        <taxon>Bacteria</taxon>
        <taxon>Bacillati</taxon>
        <taxon>Actinomycetota</taxon>
        <taxon>Actinomycetes</taxon>
        <taxon>Kitasatosporales</taxon>
        <taxon>Streptomycetaceae</taxon>
        <taxon>Streptomyces</taxon>
    </lineage>
</organism>
<dbReference type="Pfam" id="PF00367">
    <property type="entry name" value="PTS_EIIB"/>
    <property type="match status" value="1"/>
</dbReference>
<dbReference type="PANTHER" id="PTHR30009">
    <property type="entry name" value="CYTOCHROME C-TYPE SYNTHESIS PROTEIN AND PTS TRANSMEMBRANE COMPONENT"/>
    <property type="match status" value="1"/>
</dbReference>
<dbReference type="InterPro" id="IPR018113">
    <property type="entry name" value="PTrfase_EIIB_Cys"/>
</dbReference>
<feature type="domain" description="PTS EIIB type-1" evidence="13">
    <location>
        <begin position="451"/>
        <end position="530"/>
    </location>
</feature>
<dbReference type="PROSITE" id="PS01035">
    <property type="entry name" value="PTS_EIIB_TYPE_1_CYS"/>
    <property type="match status" value="1"/>
</dbReference>
<keyword evidence="8" id="KW-0418">Kinase</keyword>
<evidence type="ECO:0000256" key="5">
    <source>
        <dbReference type="ARBA" id="ARBA00022679"/>
    </source>
</evidence>
<dbReference type="InterPro" id="IPR011301">
    <property type="entry name" value="PTS_Mal/Glc-sp_IIBC_component"/>
</dbReference>
<dbReference type="InterPro" id="IPR013013">
    <property type="entry name" value="PTS_EIIC_1"/>
</dbReference>
<dbReference type="PROSITE" id="PS51098">
    <property type="entry name" value="PTS_EIIB_TYPE_1"/>
    <property type="match status" value="1"/>
</dbReference>
<dbReference type="EMBL" id="JACTVJ010000007">
    <property type="protein sequence ID" value="MBC9714536.1"/>
    <property type="molecule type" value="Genomic_DNA"/>
</dbReference>
<dbReference type="SUPFAM" id="SSF55604">
    <property type="entry name" value="Glucose permease domain IIB"/>
    <property type="match status" value="1"/>
</dbReference>
<evidence type="ECO:0000313" key="15">
    <source>
        <dbReference type="EMBL" id="MBC9714536.1"/>
    </source>
</evidence>
<dbReference type="NCBIfam" id="NF007509">
    <property type="entry name" value="PRK10110.1"/>
    <property type="match status" value="1"/>
</dbReference>
<dbReference type="PANTHER" id="PTHR30009:SF20">
    <property type="entry name" value="PTS SYSTEM GLUCOSE-SPECIFIC EIICB COMPONENT-RELATED"/>
    <property type="match status" value="1"/>
</dbReference>
<feature type="transmembrane region" description="Helical" evidence="12">
    <location>
        <begin position="135"/>
        <end position="157"/>
    </location>
</feature>
<evidence type="ECO:0000256" key="2">
    <source>
        <dbReference type="ARBA" id="ARBA00022448"/>
    </source>
</evidence>
<name>A0ABR7SJ76_9ACTN</name>
<evidence type="ECO:0000256" key="4">
    <source>
        <dbReference type="ARBA" id="ARBA00022597"/>
    </source>
</evidence>
<evidence type="ECO:0000313" key="16">
    <source>
        <dbReference type="Proteomes" id="UP000642284"/>
    </source>
</evidence>
<sequence length="530" mass="56338">MKKTKAALWEFLQGLGKTFMLPVALLAFCGIMLGVGSSLSSERVAEQLPFLKGEVFHLVFTWMANTGLVAFKFLPVMFAMAIPLGLAREDKGVAAFSGFVGFASLNLAVNFFLTAKGVDFEDEKVIAHYGIADVLGVKSIDTGLLGAVAVGIVVAVLHRRFRTQRMPDALAFFGGLRFVPIVSALVLSLVGLLIPLVWPALNSGITAVGRGIGHAGVFGPFFFGMGEVLLRPIGLHHILVAMFRFTDVGGSGMVCGEQVSGALNLFYSQLGCKAAPTGEVTTATHFLSQGKMAVYLGGLPGAALAMYHCANKKMRPEIKALLVSGVVACVVGGITEPLEFLFLFIAPWLYLIHAVLVGLGFLVAAVLGIFIGNTDGNVIDWLVFGVLQGTTTKWYLVPVIAAIWFAGYYFLFRWAIVRFDLKTPGREEPAAEESAEESAEDAPSGELVAGKYDPVAILAAIGGHANITSLDNCITRLRMTVEDAALVDEARLKKLGAVGVVKLDAHNVQVIIGPQVQSVKDAIAKLAPVG</sequence>
<dbReference type="CDD" id="cd00212">
    <property type="entry name" value="PTS_IIB_glc"/>
    <property type="match status" value="1"/>
</dbReference>
<feature type="active site" description="Phosphocysteine intermediate; for EIIB activity" evidence="11">
    <location>
        <position position="473"/>
    </location>
</feature>
<dbReference type="NCBIfam" id="TIGR02004">
    <property type="entry name" value="PTS-IIBC-malX"/>
    <property type="match status" value="1"/>
</dbReference>
<evidence type="ECO:0000259" key="13">
    <source>
        <dbReference type="PROSITE" id="PS51098"/>
    </source>
</evidence>